<dbReference type="Proteomes" id="UP000401273">
    <property type="component" value="Unassembled WGS sequence"/>
</dbReference>
<comment type="caution">
    <text evidence="1">The sequence shown here is derived from an EMBL/GenBank/DDBJ whole genome shotgun (WGS) entry which is preliminary data.</text>
</comment>
<feature type="non-terminal residue" evidence="1">
    <location>
        <position position="35"/>
    </location>
</feature>
<dbReference type="Gene3D" id="1.10.260.40">
    <property type="entry name" value="lambda repressor-like DNA-binding domains"/>
    <property type="match status" value="1"/>
</dbReference>
<accession>A0A4B0GP52</accession>
<reference evidence="1 2" key="1">
    <citation type="submission" date="2019-03" db="EMBL/GenBank/DDBJ databases">
        <authorList>
            <person name="Ashton P.M."/>
            <person name="Dallman T."/>
            <person name="Nair S."/>
            <person name="De Pinna E."/>
            <person name="Peters T."/>
            <person name="Grant K."/>
        </authorList>
    </citation>
    <scope>NUCLEOTIDE SEQUENCE [LARGE SCALE GENOMIC DNA]</scope>
    <source>
        <strain evidence="1">RL15000271</strain>
    </source>
</reference>
<protein>
    <submittedName>
        <fullName evidence="1">Transcriptional regulator</fullName>
    </submittedName>
</protein>
<evidence type="ECO:0000313" key="1">
    <source>
        <dbReference type="EMBL" id="EAE2899374.1"/>
    </source>
</evidence>
<proteinExistence type="predicted"/>
<dbReference type="PANTHER" id="PTHR37038">
    <property type="entry name" value="TRANSCRIPTIONAL REGULATOR-RELATED"/>
    <property type="match status" value="1"/>
</dbReference>
<dbReference type="AlphaFoldDB" id="A0A4B0GP52"/>
<evidence type="ECO:0000313" key="2">
    <source>
        <dbReference type="Proteomes" id="UP000401273"/>
    </source>
</evidence>
<dbReference type="SUPFAM" id="SSF47413">
    <property type="entry name" value="lambda repressor-like DNA-binding domains"/>
    <property type="match status" value="1"/>
</dbReference>
<gene>
    <name evidence="1" type="ORF">E1W43_15700</name>
</gene>
<dbReference type="InterPro" id="IPR010982">
    <property type="entry name" value="Lambda_DNA-bd_dom_sf"/>
</dbReference>
<dbReference type="GO" id="GO:0003677">
    <property type="term" value="F:DNA binding"/>
    <property type="evidence" value="ECO:0007669"/>
    <property type="project" value="InterPro"/>
</dbReference>
<organism evidence="1 2">
    <name type="scientific">Listeria monocytogenes</name>
    <dbReference type="NCBI Taxonomy" id="1639"/>
    <lineage>
        <taxon>Bacteria</taxon>
        <taxon>Bacillati</taxon>
        <taxon>Bacillota</taxon>
        <taxon>Bacilli</taxon>
        <taxon>Bacillales</taxon>
        <taxon>Listeriaceae</taxon>
        <taxon>Listeria</taxon>
    </lineage>
</organism>
<sequence length="35" mass="4095">MISYGELIRQIRQSKKISQKEVYTGVISKSYAIEF</sequence>
<dbReference type="EMBL" id="AAARLF010000029">
    <property type="protein sequence ID" value="EAE2899374.1"/>
    <property type="molecule type" value="Genomic_DNA"/>
</dbReference>
<dbReference type="PANTHER" id="PTHR37038:SF12">
    <property type="entry name" value="TRANSCRIPTIONAL REGULATOR"/>
    <property type="match status" value="1"/>
</dbReference>
<name>A0A4B0GP52_LISMN</name>
<dbReference type="InterPro" id="IPR053163">
    <property type="entry name" value="HTH-type_regulator_Rgg"/>
</dbReference>